<comment type="caution">
    <text evidence="2">The sequence shown here is derived from an EMBL/GenBank/DDBJ whole genome shotgun (WGS) entry which is preliminary data.</text>
</comment>
<accession>A0A833TLK3</accession>
<reference evidence="2" key="1">
    <citation type="submission" date="2020-04" db="EMBL/GenBank/DDBJ databases">
        <title>Hybrid Assembly of Korean Phytophthora infestans isolates.</title>
        <authorList>
            <person name="Prokchorchik M."/>
            <person name="Lee Y."/>
            <person name="Seo J."/>
            <person name="Cho J.-H."/>
            <person name="Park Y.-E."/>
            <person name="Jang D.-C."/>
            <person name="Im J.-S."/>
            <person name="Choi J.-G."/>
            <person name="Park H.-J."/>
            <person name="Lee G.-B."/>
            <person name="Lee Y.-G."/>
            <person name="Hong S.-Y."/>
            <person name="Cho K."/>
            <person name="Sohn K.H."/>
        </authorList>
    </citation>
    <scope>NUCLEOTIDE SEQUENCE</scope>
    <source>
        <strain evidence="2">KR_1_A1</strain>
    </source>
</reference>
<protein>
    <submittedName>
        <fullName evidence="2">Uncharacterized protein</fullName>
    </submittedName>
</protein>
<evidence type="ECO:0000313" key="3">
    <source>
        <dbReference type="Proteomes" id="UP000602510"/>
    </source>
</evidence>
<evidence type="ECO:0000313" key="2">
    <source>
        <dbReference type="EMBL" id="KAF4046064.1"/>
    </source>
</evidence>
<evidence type="ECO:0000256" key="1">
    <source>
        <dbReference type="SAM" id="MobiDB-lite"/>
    </source>
</evidence>
<dbReference type="EMBL" id="WSZM01000031">
    <property type="protein sequence ID" value="KAF4046064.1"/>
    <property type="molecule type" value="Genomic_DNA"/>
</dbReference>
<keyword evidence="3" id="KW-1185">Reference proteome</keyword>
<gene>
    <name evidence="2" type="ORF">GN244_ATG01502</name>
</gene>
<organism evidence="2 3">
    <name type="scientific">Phytophthora infestans</name>
    <name type="common">Potato late blight agent</name>
    <name type="synonym">Botrytis infestans</name>
    <dbReference type="NCBI Taxonomy" id="4787"/>
    <lineage>
        <taxon>Eukaryota</taxon>
        <taxon>Sar</taxon>
        <taxon>Stramenopiles</taxon>
        <taxon>Oomycota</taxon>
        <taxon>Peronosporomycetes</taxon>
        <taxon>Peronosporales</taxon>
        <taxon>Peronosporaceae</taxon>
        <taxon>Phytophthora</taxon>
    </lineage>
</organism>
<dbReference type="AlphaFoldDB" id="A0A833TLK3"/>
<dbReference type="Proteomes" id="UP000602510">
    <property type="component" value="Unassembled WGS sequence"/>
</dbReference>
<feature type="region of interest" description="Disordered" evidence="1">
    <location>
        <begin position="76"/>
        <end position="104"/>
    </location>
</feature>
<feature type="compositionally biased region" description="Basic residues" evidence="1">
    <location>
        <begin position="91"/>
        <end position="101"/>
    </location>
</feature>
<feature type="compositionally biased region" description="Polar residues" evidence="1">
    <location>
        <begin position="38"/>
        <end position="48"/>
    </location>
</feature>
<feature type="region of interest" description="Disordered" evidence="1">
    <location>
        <begin position="38"/>
        <end position="58"/>
    </location>
</feature>
<sequence length="119" mass="13481">MKFRTQGLQLLTLVRRHRTCALDSSTQDVGRYDLECTPPTQVPSNQRPNFPGWSNAERPGTVVPYAQIQVNEAPALYTDPQKSNSYSFHNPRAKHKGRKPKDRSETVARQLLTCLCICP</sequence>
<name>A0A833TLK3_PHYIN</name>
<proteinExistence type="predicted"/>